<reference evidence="1 2" key="1">
    <citation type="journal article" date="2014" name="Am. J. Bot.">
        <title>Genome assembly and annotation for red clover (Trifolium pratense; Fabaceae).</title>
        <authorList>
            <person name="Istvanek J."/>
            <person name="Jaros M."/>
            <person name="Krenek A."/>
            <person name="Repkova J."/>
        </authorList>
    </citation>
    <scope>NUCLEOTIDE SEQUENCE [LARGE SCALE GENOMIC DNA]</scope>
    <source>
        <strain evidence="2">cv. Tatra</strain>
        <tissue evidence="1">Young leaves</tissue>
    </source>
</reference>
<reference evidence="1 2" key="2">
    <citation type="journal article" date="2017" name="Front. Plant Sci.">
        <title>Gene Classification and Mining of Molecular Markers Useful in Red Clover (Trifolium pratense) Breeding.</title>
        <authorList>
            <person name="Istvanek J."/>
            <person name="Dluhosova J."/>
            <person name="Dluhos P."/>
            <person name="Patkova L."/>
            <person name="Nedelnik J."/>
            <person name="Repkova J."/>
        </authorList>
    </citation>
    <scope>NUCLEOTIDE SEQUENCE [LARGE SCALE GENOMIC DNA]</scope>
    <source>
        <strain evidence="2">cv. Tatra</strain>
        <tissue evidence="1">Young leaves</tissue>
    </source>
</reference>
<dbReference type="EMBL" id="ASHM01082685">
    <property type="protein sequence ID" value="PNX60401.1"/>
    <property type="molecule type" value="Genomic_DNA"/>
</dbReference>
<evidence type="ECO:0000313" key="2">
    <source>
        <dbReference type="Proteomes" id="UP000236291"/>
    </source>
</evidence>
<comment type="caution">
    <text evidence="1">The sequence shown here is derived from an EMBL/GenBank/DDBJ whole genome shotgun (WGS) entry which is preliminary data.</text>
</comment>
<gene>
    <name evidence="1" type="ORF">L195_g051910</name>
</gene>
<sequence>MVSKQYHEASTTLAVMDVNQKFHSAIDPSFFDIGCYFDHRVFLLCLCHLGSSKQNCSLSSKLTKLEVNAVAFRSLVLDSSTMGDLESLTNG</sequence>
<name>A0A2K3K276_TRIPR</name>
<dbReference type="Proteomes" id="UP000236291">
    <property type="component" value="Unassembled WGS sequence"/>
</dbReference>
<accession>A0A2K3K276</accession>
<protein>
    <submittedName>
        <fullName evidence="1">Uncharacterized protein</fullName>
    </submittedName>
</protein>
<organism evidence="1 2">
    <name type="scientific">Trifolium pratense</name>
    <name type="common">Red clover</name>
    <dbReference type="NCBI Taxonomy" id="57577"/>
    <lineage>
        <taxon>Eukaryota</taxon>
        <taxon>Viridiplantae</taxon>
        <taxon>Streptophyta</taxon>
        <taxon>Embryophyta</taxon>
        <taxon>Tracheophyta</taxon>
        <taxon>Spermatophyta</taxon>
        <taxon>Magnoliopsida</taxon>
        <taxon>eudicotyledons</taxon>
        <taxon>Gunneridae</taxon>
        <taxon>Pentapetalae</taxon>
        <taxon>rosids</taxon>
        <taxon>fabids</taxon>
        <taxon>Fabales</taxon>
        <taxon>Fabaceae</taxon>
        <taxon>Papilionoideae</taxon>
        <taxon>50 kb inversion clade</taxon>
        <taxon>NPAAA clade</taxon>
        <taxon>Hologalegina</taxon>
        <taxon>IRL clade</taxon>
        <taxon>Trifolieae</taxon>
        <taxon>Trifolium</taxon>
    </lineage>
</organism>
<proteinExistence type="predicted"/>
<evidence type="ECO:0000313" key="1">
    <source>
        <dbReference type="EMBL" id="PNX60401.1"/>
    </source>
</evidence>
<dbReference type="AlphaFoldDB" id="A0A2K3K276"/>